<name>A0A943I8Q3_9FIRM</name>
<dbReference type="EMBL" id="JAGZCC010000132">
    <property type="protein sequence ID" value="MBS5589301.1"/>
    <property type="molecule type" value="Genomic_DNA"/>
</dbReference>
<organism evidence="1 2">
    <name type="scientific">Thomasclavelia spiroformis</name>
    <dbReference type="NCBI Taxonomy" id="29348"/>
    <lineage>
        <taxon>Bacteria</taxon>
        <taxon>Bacillati</taxon>
        <taxon>Bacillota</taxon>
        <taxon>Erysipelotrichia</taxon>
        <taxon>Erysipelotrichales</taxon>
        <taxon>Coprobacillaceae</taxon>
        <taxon>Thomasclavelia</taxon>
    </lineage>
</organism>
<accession>A0A943I8Q3</accession>
<dbReference type="Proteomes" id="UP000751224">
    <property type="component" value="Unassembled WGS sequence"/>
</dbReference>
<sequence>MNNSIKTKIAFIIEGVKAEPMVIRNLQNKFFSKVEIEAIMLPACTNVYTIWKRLCDDDGETDVIELVKELSSEQNTKRVDQINSIDFRSLNKDDFSEIYLFFDYDGHNNNLPSDCNPNEIMKKMLETFDNETENGKMYISYPMIEAIKHFNVQEICNDAGECFSKINIGRQYKALVAKCTIRDNLNHFDISDWKFALKKYVNSIYCLFNLQMKLSRKEYIKKITPQTIFEKQLSEYINDYECVMILSAFPEFLLDYFKLEILEGYVNCIGLLDNNHVECCKKIESIKNKVLTGIGN</sequence>
<protein>
    <submittedName>
        <fullName evidence="1">Uncharacterized protein</fullName>
    </submittedName>
</protein>
<gene>
    <name evidence="1" type="ORF">KHX14_10960</name>
</gene>
<evidence type="ECO:0000313" key="2">
    <source>
        <dbReference type="Proteomes" id="UP000751224"/>
    </source>
</evidence>
<dbReference type="GeneID" id="94016347"/>
<dbReference type="RefSeq" id="WP_004610750.1">
    <property type="nucleotide sequence ID" value="NZ_CABKNM010000001.1"/>
</dbReference>
<proteinExistence type="predicted"/>
<reference evidence="1" key="1">
    <citation type="submission" date="2021-02" db="EMBL/GenBank/DDBJ databases">
        <title>Infant gut strain persistence is associated with maternal origin, phylogeny, and functional potential including surface adhesion and iron acquisition.</title>
        <authorList>
            <person name="Lou Y.C."/>
        </authorList>
    </citation>
    <scope>NUCLEOTIDE SEQUENCE</scope>
    <source>
        <strain evidence="1">L3_108_000G1_dasL3_108_000G1_metabat.metabat.11</strain>
    </source>
</reference>
<dbReference type="AlphaFoldDB" id="A0A943I8Q3"/>
<evidence type="ECO:0000313" key="1">
    <source>
        <dbReference type="EMBL" id="MBS5589301.1"/>
    </source>
</evidence>
<comment type="caution">
    <text evidence="1">The sequence shown here is derived from an EMBL/GenBank/DDBJ whole genome shotgun (WGS) entry which is preliminary data.</text>
</comment>